<comment type="caution">
    <text evidence="2">The sequence shown here is derived from an EMBL/GenBank/DDBJ whole genome shotgun (WGS) entry which is preliminary data.</text>
</comment>
<accession>A0ABP9HGV4</accession>
<evidence type="ECO:0000313" key="3">
    <source>
        <dbReference type="Proteomes" id="UP001501195"/>
    </source>
</evidence>
<dbReference type="InterPro" id="IPR057446">
    <property type="entry name" value="PH_bac"/>
</dbReference>
<dbReference type="Proteomes" id="UP001501195">
    <property type="component" value="Unassembled WGS sequence"/>
</dbReference>
<name>A0ABP9HGV4_9ACTN</name>
<protein>
    <recommendedName>
        <fullName evidence="1">PH domain-containing protein</fullName>
    </recommendedName>
</protein>
<dbReference type="Pfam" id="PF25362">
    <property type="entry name" value="bPH_11"/>
    <property type="match status" value="1"/>
</dbReference>
<feature type="domain" description="PH" evidence="1">
    <location>
        <begin position="37"/>
        <end position="154"/>
    </location>
</feature>
<dbReference type="RefSeq" id="WP_345711359.1">
    <property type="nucleotide sequence ID" value="NZ_BAABIL010000135.1"/>
</dbReference>
<organism evidence="2 3">
    <name type="scientific">Kineococcus glutinatus</name>
    <dbReference type="NCBI Taxonomy" id="1070872"/>
    <lineage>
        <taxon>Bacteria</taxon>
        <taxon>Bacillati</taxon>
        <taxon>Actinomycetota</taxon>
        <taxon>Actinomycetes</taxon>
        <taxon>Kineosporiales</taxon>
        <taxon>Kineosporiaceae</taxon>
        <taxon>Kineococcus</taxon>
    </lineage>
</organism>
<keyword evidence="3" id="KW-1185">Reference proteome</keyword>
<proteinExistence type="predicted"/>
<reference evidence="3" key="1">
    <citation type="journal article" date="2019" name="Int. J. Syst. Evol. Microbiol.">
        <title>The Global Catalogue of Microorganisms (GCM) 10K type strain sequencing project: providing services to taxonomists for standard genome sequencing and annotation.</title>
        <authorList>
            <consortium name="The Broad Institute Genomics Platform"/>
            <consortium name="The Broad Institute Genome Sequencing Center for Infectious Disease"/>
            <person name="Wu L."/>
            <person name="Ma J."/>
        </authorList>
    </citation>
    <scope>NUCLEOTIDE SEQUENCE [LARGE SCALE GENOMIC DNA]</scope>
    <source>
        <strain evidence="3">JCM 18126</strain>
    </source>
</reference>
<dbReference type="EMBL" id="BAABIL010000135">
    <property type="protein sequence ID" value="GAA4970656.1"/>
    <property type="molecule type" value="Genomic_DNA"/>
</dbReference>
<gene>
    <name evidence="2" type="ORF">GCM10023225_10770</name>
</gene>
<sequence>MKWVAVVVLVLVLLLIWRQMFAGWRARVRRQQGLAAPASPQGWTRGAGALEGTYVSTTDAGHGLERIAVHGLGTRSAVAVEVSERGVALFREGARSFVVPRADIVGVGRSGGMVGKWVGGAGLVVLRWKLGERVVDTGVRLRRVEEGNRLVQQVEELMSPRGGQR</sequence>
<evidence type="ECO:0000313" key="2">
    <source>
        <dbReference type="EMBL" id="GAA4970656.1"/>
    </source>
</evidence>
<evidence type="ECO:0000259" key="1">
    <source>
        <dbReference type="Pfam" id="PF25362"/>
    </source>
</evidence>